<sequence>MNVISSLKQLNRQRNIKTKKIKTKARLAFLKMRYRRKTSLQPDSYKTVCIFMHMQAIGDGIVTSGFIKQLQKSGMVVYVIAPSRVSFLFTDIVGVDAFISYEKNKFNELKAKIKKLNVDLVVDFSNFDNTAITRLQTLHLLRPKHSICFNHPAVTIFDTNIIDNRSIHTSERMKKVLSLLKIKNNNYAAALNFDNKIYEPANIVANEFRKKNKKLVIFNPYGSQNSRTLSDEQINKVLAYLNNLKGYHTIVFNMGKQINHNGLDNVSLSPFSDAGCSFALVRHADFVITVDTAIVHLASALNIRQYCIYNNRMHEGKFENNIVWGPNSKLATQLTTSEHLRSEGGDDMHKFDIMILINAIKQDLTNDIQNYHSDLGCKNRSRNPELESSNSL</sequence>
<reference evidence="3 4" key="1">
    <citation type="submission" date="2018-06" db="EMBL/GenBank/DDBJ databases">
        <title>Draft genome sequence of mcr-1-harboring Escherichia coli isolated from wound infection of a hospitalized patient, in Bolivia.</title>
        <authorList>
            <person name="Munoz M.E."/>
            <person name="Moura Q."/>
            <person name="Ventura P.R.M."/>
            <person name="Bustos L.R."/>
            <person name="Ovando B.G."/>
            <person name="Terrazas D.I.V."/>
            <person name="Yarhui N.B."/>
            <person name="Cerdeira L."/>
            <person name="Lincopan N."/>
        </authorList>
    </citation>
    <scope>NUCLEOTIDE SEQUENCE [LARGE SCALE GENOMIC DNA]</scope>
    <source>
        <strain evidence="3 4">EcMLT</strain>
    </source>
</reference>
<dbReference type="GO" id="GO:0008713">
    <property type="term" value="F:ADP-heptose-lipopolysaccharide heptosyltransferase activity"/>
    <property type="evidence" value="ECO:0007669"/>
    <property type="project" value="TreeGrafter"/>
</dbReference>
<dbReference type="RefSeq" id="WP_088376195.1">
    <property type="nucleotide sequence ID" value="NZ_BGHP01000072.1"/>
</dbReference>
<dbReference type="InterPro" id="IPR002201">
    <property type="entry name" value="Glyco_trans_9"/>
</dbReference>
<dbReference type="SUPFAM" id="SSF53756">
    <property type="entry name" value="UDP-Glycosyltransferase/glycogen phosphorylase"/>
    <property type="match status" value="1"/>
</dbReference>
<accession>A0A2W6PBQ8</accession>
<comment type="caution">
    <text evidence="3">The sequence shown here is derived from an EMBL/GenBank/DDBJ whole genome shotgun (WGS) entry which is preliminary data.</text>
</comment>
<name>A0A2W6PBQ8_ECOLX</name>
<dbReference type="EMBL" id="QKWZ01000361">
    <property type="protein sequence ID" value="PZT65849.1"/>
    <property type="molecule type" value="Genomic_DNA"/>
</dbReference>
<dbReference type="GO" id="GO:0005829">
    <property type="term" value="C:cytosol"/>
    <property type="evidence" value="ECO:0007669"/>
    <property type="project" value="TreeGrafter"/>
</dbReference>
<dbReference type="InterPro" id="IPR051199">
    <property type="entry name" value="LPS_LOS_Heptosyltrfase"/>
</dbReference>
<evidence type="ECO:0000256" key="2">
    <source>
        <dbReference type="ARBA" id="ARBA00022679"/>
    </source>
</evidence>
<keyword evidence="2 3" id="KW-0808">Transferase</keyword>
<evidence type="ECO:0000313" key="3">
    <source>
        <dbReference type="EMBL" id="PZT65849.1"/>
    </source>
</evidence>
<protein>
    <submittedName>
        <fullName evidence="3">Lipopolysaccharide heptosyltransferase family protein</fullName>
    </submittedName>
</protein>
<dbReference type="GO" id="GO:0009244">
    <property type="term" value="P:lipopolysaccharide core region biosynthetic process"/>
    <property type="evidence" value="ECO:0007669"/>
    <property type="project" value="TreeGrafter"/>
</dbReference>
<evidence type="ECO:0000256" key="1">
    <source>
        <dbReference type="ARBA" id="ARBA00022676"/>
    </source>
</evidence>
<dbReference type="Proteomes" id="UP000249482">
    <property type="component" value="Unassembled WGS sequence"/>
</dbReference>
<organism evidence="3 4">
    <name type="scientific">Escherichia coli</name>
    <dbReference type="NCBI Taxonomy" id="562"/>
    <lineage>
        <taxon>Bacteria</taxon>
        <taxon>Pseudomonadati</taxon>
        <taxon>Pseudomonadota</taxon>
        <taxon>Gammaproteobacteria</taxon>
        <taxon>Enterobacterales</taxon>
        <taxon>Enterobacteriaceae</taxon>
        <taxon>Escherichia</taxon>
    </lineage>
</organism>
<dbReference type="PANTHER" id="PTHR30160">
    <property type="entry name" value="TETRAACYLDISACCHARIDE 4'-KINASE-RELATED"/>
    <property type="match status" value="1"/>
</dbReference>
<gene>
    <name evidence="3" type="ORF">DNQ45_14080</name>
</gene>
<dbReference type="Gene3D" id="3.40.50.2000">
    <property type="entry name" value="Glycogen Phosphorylase B"/>
    <property type="match status" value="2"/>
</dbReference>
<keyword evidence="1" id="KW-0328">Glycosyltransferase</keyword>
<proteinExistence type="predicted"/>
<dbReference type="AlphaFoldDB" id="A0A2W6PBQ8"/>
<dbReference type="Pfam" id="PF01075">
    <property type="entry name" value="Glyco_transf_9"/>
    <property type="match status" value="1"/>
</dbReference>
<evidence type="ECO:0000313" key="4">
    <source>
        <dbReference type="Proteomes" id="UP000249482"/>
    </source>
</evidence>